<reference evidence="2 3" key="1">
    <citation type="journal article" date="2018" name="Proc. Natl. Acad. Sci. U.S.A.">
        <title>Linking secondary metabolites to gene clusters through genome sequencing of six diverse Aspergillus species.</title>
        <authorList>
            <person name="Kaerboelling I."/>
            <person name="Vesth T.C."/>
            <person name="Frisvad J.C."/>
            <person name="Nybo J.L."/>
            <person name="Theobald S."/>
            <person name="Kuo A."/>
            <person name="Bowyer P."/>
            <person name="Matsuda Y."/>
            <person name="Mondo S."/>
            <person name="Lyhne E.K."/>
            <person name="Kogle M.E."/>
            <person name="Clum A."/>
            <person name="Lipzen A."/>
            <person name="Salamov A."/>
            <person name="Ngan C.Y."/>
            <person name="Daum C."/>
            <person name="Chiniquy J."/>
            <person name="Barry K."/>
            <person name="LaButti K."/>
            <person name="Haridas S."/>
            <person name="Simmons B.A."/>
            <person name="Magnuson J.K."/>
            <person name="Mortensen U.H."/>
            <person name="Larsen T.O."/>
            <person name="Grigoriev I.V."/>
            <person name="Baker S.E."/>
            <person name="Andersen M.R."/>
        </authorList>
    </citation>
    <scope>NUCLEOTIDE SEQUENCE [LARGE SCALE GENOMIC DNA]</scope>
    <source>
        <strain evidence="2 3">IBT 24754</strain>
    </source>
</reference>
<protein>
    <submittedName>
        <fullName evidence="2">Uncharacterized protein</fullName>
    </submittedName>
</protein>
<accession>A0A2T5M4X2</accession>
<name>A0A2T5M4X2_9EURO</name>
<keyword evidence="1" id="KW-1133">Transmembrane helix</keyword>
<dbReference type="GeneID" id="63813773"/>
<comment type="caution">
    <text evidence="2">The sequence shown here is derived from an EMBL/GenBank/DDBJ whole genome shotgun (WGS) entry which is preliminary data.</text>
</comment>
<dbReference type="EMBL" id="MSFN02000002">
    <property type="protein sequence ID" value="PTU23587.1"/>
    <property type="molecule type" value="Genomic_DNA"/>
</dbReference>
<dbReference type="AlphaFoldDB" id="A0A2T5M4X2"/>
<gene>
    <name evidence="2" type="ORF">P175DRAFT_0500151</name>
</gene>
<evidence type="ECO:0000256" key="1">
    <source>
        <dbReference type="SAM" id="Phobius"/>
    </source>
</evidence>
<evidence type="ECO:0000313" key="2">
    <source>
        <dbReference type="EMBL" id="PTU23587.1"/>
    </source>
</evidence>
<proteinExistence type="predicted"/>
<evidence type="ECO:0000313" key="3">
    <source>
        <dbReference type="Proteomes" id="UP000244073"/>
    </source>
</evidence>
<keyword evidence="1" id="KW-0812">Transmembrane</keyword>
<feature type="transmembrane region" description="Helical" evidence="1">
    <location>
        <begin position="31"/>
        <end position="54"/>
    </location>
</feature>
<dbReference type="OrthoDB" id="10019231at2759"/>
<organism evidence="2 3">
    <name type="scientific">Aspergillus ochraceoroseus IBT 24754</name>
    <dbReference type="NCBI Taxonomy" id="1392256"/>
    <lineage>
        <taxon>Eukaryota</taxon>
        <taxon>Fungi</taxon>
        <taxon>Dikarya</taxon>
        <taxon>Ascomycota</taxon>
        <taxon>Pezizomycotina</taxon>
        <taxon>Eurotiomycetes</taxon>
        <taxon>Eurotiomycetidae</taxon>
        <taxon>Eurotiales</taxon>
        <taxon>Aspergillaceae</taxon>
        <taxon>Aspergillus</taxon>
        <taxon>Aspergillus subgen. Nidulantes</taxon>
    </lineage>
</organism>
<keyword evidence="1" id="KW-0472">Membrane</keyword>
<dbReference type="VEuPathDB" id="FungiDB:P175DRAFT_0500151"/>
<dbReference type="RefSeq" id="XP_040754979.1">
    <property type="nucleotide sequence ID" value="XM_040896891.1"/>
</dbReference>
<sequence>MTIPFCCLKVFEWEEQLSSCIDKLSGNDTYIAPAILVALDLLVWTFPNVPLLAYHYAR</sequence>
<dbReference type="Proteomes" id="UP000244073">
    <property type="component" value="Unassembled WGS sequence"/>
</dbReference>